<reference evidence="2 3" key="1">
    <citation type="submission" date="2018-10" db="EMBL/GenBank/DDBJ databases">
        <authorList>
            <person name="Grouzdev D.S."/>
            <person name="Krutkina M.S."/>
            <person name="Tourova T.P."/>
            <person name="Nazina T.N."/>
        </authorList>
    </citation>
    <scope>NUCLEOTIDE SEQUENCE [LARGE SCALE GENOMIC DNA]</scope>
    <source>
        <strain evidence="2 3">435</strain>
    </source>
</reference>
<evidence type="ECO:0000313" key="3">
    <source>
        <dbReference type="Proteomes" id="UP000271256"/>
    </source>
</evidence>
<gene>
    <name evidence="2" type="ORF">D7024_05285</name>
</gene>
<evidence type="ECO:0000313" key="2">
    <source>
        <dbReference type="EMBL" id="RKO66415.1"/>
    </source>
</evidence>
<accession>A0A494WZW1</accession>
<comment type="caution">
    <text evidence="2">The sequence shown here is derived from an EMBL/GenBank/DDBJ whole genome shotgun (WGS) entry which is preliminary data.</text>
</comment>
<sequence>MKEMLVKLVKEVNEMPTVIRDIMAARTDLEKKLSQGGDEEALRAVRDNLAHTDRELEWLRSRQTAAVATINLLSALIGAGRADDAQAMLAALGENKQERAQKSESKPEKENKEKTKDQEELKIGTFTIKEAKPGKNESTIWAIAVTADNAEYKICAKNGTGKALMEAAGKQAKVKYRPLSGDRLFAVSVEIVG</sequence>
<dbReference type="AlphaFoldDB" id="A0A494WZW1"/>
<proteinExistence type="predicted"/>
<feature type="region of interest" description="Disordered" evidence="1">
    <location>
        <begin position="95"/>
        <end position="118"/>
    </location>
</feature>
<name>A0A494WZW1_9FIRM</name>
<dbReference type="RefSeq" id="WP_121450851.1">
    <property type="nucleotide sequence ID" value="NZ_RBWE01000001.1"/>
</dbReference>
<organism evidence="2 3">
    <name type="scientific">Desulfofundulus salinus</name>
    <dbReference type="NCBI Taxonomy" id="2419843"/>
    <lineage>
        <taxon>Bacteria</taxon>
        <taxon>Bacillati</taxon>
        <taxon>Bacillota</taxon>
        <taxon>Clostridia</taxon>
        <taxon>Eubacteriales</taxon>
        <taxon>Peptococcaceae</taxon>
        <taxon>Desulfofundulus</taxon>
    </lineage>
</organism>
<protein>
    <submittedName>
        <fullName evidence="2">Uncharacterized protein</fullName>
    </submittedName>
</protein>
<keyword evidence="3" id="KW-1185">Reference proteome</keyword>
<evidence type="ECO:0000256" key="1">
    <source>
        <dbReference type="SAM" id="MobiDB-lite"/>
    </source>
</evidence>
<dbReference type="EMBL" id="RBWE01000001">
    <property type="protein sequence ID" value="RKO66415.1"/>
    <property type="molecule type" value="Genomic_DNA"/>
</dbReference>
<dbReference type="Proteomes" id="UP000271256">
    <property type="component" value="Unassembled WGS sequence"/>
</dbReference>